<dbReference type="EnsemblMetazoa" id="PPA23601.1">
    <property type="protein sequence ID" value="PPA23601.1"/>
    <property type="gene ID" value="WBGene00113155"/>
</dbReference>
<evidence type="ECO:0000256" key="2">
    <source>
        <dbReference type="ARBA" id="ARBA00022692"/>
    </source>
</evidence>
<dbReference type="Gene3D" id="1.20.1250.20">
    <property type="entry name" value="MFS general substrate transporter like domains"/>
    <property type="match status" value="1"/>
</dbReference>
<organism evidence="5 6">
    <name type="scientific">Pristionchus pacificus</name>
    <name type="common">Parasitic nematode worm</name>
    <dbReference type="NCBI Taxonomy" id="54126"/>
    <lineage>
        <taxon>Eukaryota</taxon>
        <taxon>Metazoa</taxon>
        <taxon>Ecdysozoa</taxon>
        <taxon>Nematoda</taxon>
        <taxon>Chromadorea</taxon>
        <taxon>Rhabditida</taxon>
        <taxon>Rhabditina</taxon>
        <taxon>Diplogasteromorpha</taxon>
        <taxon>Diplogasteroidea</taxon>
        <taxon>Neodiplogasteridae</taxon>
        <taxon>Pristionchus</taxon>
    </lineage>
</organism>
<accession>A0A2A6B2M0</accession>
<keyword evidence="6" id="KW-1185">Reference proteome</keyword>
<keyword evidence="3" id="KW-1133">Transmembrane helix</keyword>
<keyword evidence="2" id="KW-0812">Transmembrane</keyword>
<evidence type="ECO:0000256" key="1">
    <source>
        <dbReference type="ARBA" id="ARBA00004141"/>
    </source>
</evidence>
<sequence>MKGVEPSERRNRPTSKEKGYKNWRPELVQSSEILTIDPDLIWQKFGTFGRYQFINLVMVSAPSLIYSALMMVMPFLSEEQHSFTCELNEGFQAASHYDIYFLLIVSLLLNHLFQQYQVLDKCTISELKSGKSRSCIELIGSVTRFDYTGNSKDNTLTNEFDLVCEQSDWREHGSSSFLFGAMFGATILSYLSDRLGLIQQKAYKKLNFSGRRKSFLLSITISTVVNCATALSPNYLIFLALRFIAGFGLGGNLNIGYVMMSEVVAPKTREYTPFIGAFFWVFGYMFAGVARMYIKNWRWVYFTCTFPGVMAVMVYFKYFPESLHWQVSNKQKEEITLHIQRATRINKMQINVQECLNENNNADANQSNMQHESSKSLTPKLLYHFLLCSFLMVVMNLTYWALSLFSTELSEHKMTGFFLSGIIEFPSAILAVILLKKMKRRPISCMMFVLTAFSLTIAVVLPAYLNESGKRLVTILCPLLAKMFNSIVWSVLPLAMSEMIPTVIRNTFSGGVCFLGDAGSVVAPYLEYLNQFGANTASILIAILTGICALGVMTMPETKGVHLSSGMETFDEGPFLRSIRRTFSRKLDSEDSISKEEQSPMIATSDSISAPVTNDDSTFALRYHILMCNLPLADTLLLMVSLFHHQHTRGQTAAPLFQRICGCVSFCAILFVNASHALEMMTEPMESSGHSHSHSDDNIFPDVHENATTAVNDSVSIFYSSIVPASFLPVIIIDVLIKLILLCSNRLPPFSLNRPLQVVLHLLVPVAVFVLYGVGWQREKADSPLLSTLDPLVTIGICIISAVMIVPAFHEMKPYVFADTPQFFDIDQFTTEISTHFDSVQCTHIHVYRIWPNQNFEALIHINIEVNKSEEKWSNLASSRYSDISKYIRSAMKKGGAEKVIIEPRFIDRSIDNPEWQGCVGAKCYIEDRGCCSMVNHLLTTDA</sequence>
<dbReference type="Pfam" id="PF00083">
    <property type="entry name" value="Sugar_tr"/>
    <property type="match status" value="1"/>
</dbReference>
<dbReference type="InterPro" id="IPR005828">
    <property type="entry name" value="MFS_sugar_transport-like"/>
</dbReference>
<dbReference type="SUPFAM" id="SSF103473">
    <property type="entry name" value="MFS general substrate transporter"/>
    <property type="match status" value="1"/>
</dbReference>
<reference evidence="5" key="2">
    <citation type="submission" date="2022-06" db="UniProtKB">
        <authorList>
            <consortium name="EnsemblMetazoa"/>
        </authorList>
    </citation>
    <scope>IDENTIFICATION</scope>
    <source>
        <strain evidence="5">PS312</strain>
    </source>
</reference>
<evidence type="ECO:0000313" key="5">
    <source>
        <dbReference type="EnsemblMetazoa" id="PPA23601.1"/>
    </source>
</evidence>
<dbReference type="AlphaFoldDB" id="A0A2A6B2M0"/>
<reference evidence="6" key="1">
    <citation type="journal article" date="2008" name="Nat. Genet.">
        <title>The Pristionchus pacificus genome provides a unique perspective on nematode lifestyle and parasitism.</title>
        <authorList>
            <person name="Dieterich C."/>
            <person name="Clifton S.W."/>
            <person name="Schuster L.N."/>
            <person name="Chinwalla A."/>
            <person name="Delehaunty K."/>
            <person name="Dinkelacker I."/>
            <person name="Fulton L."/>
            <person name="Fulton R."/>
            <person name="Godfrey J."/>
            <person name="Minx P."/>
            <person name="Mitreva M."/>
            <person name="Roeseler W."/>
            <person name="Tian H."/>
            <person name="Witte H."/>
            <person name="Yang S.P."/>
            <person name="Wilson R.K."/>
            <person name="Sommer R.J."/>
        </authorList>
    </citation>
    <scope>NUCLEOTIDE SEQUENCE [LARGE SCALE GENOMIC DNA]</scope>
    <source>
        <strain evidence="6">PS312</strain>
    </source>
</reference>
<name>A0A2A6B2M0_PRIPA</name>
<keyword evidence="4" id="KW-0472">Membrane</keyword>
<dbReference type="InterPro" id="IPR036259">
    <property type="entry name" value="MFS_trans_sf"/>
</dbReference>
<dbReference type="InterPro" id="IPR020846">
    <property type="entry name" value="MFS_dom"/>
</dbReference>
<protein>
    <submittedName>
        <fullName evidence="5">Membrane transporter</fullName>
    </submittedName>
</protein>
<dbReference type="Proteomes" id="UP000005239">
    <property type="component" value="Unassembled WGS sequence"/>
</dbReference>
<evidence type="ECO:0000256" key="4">
    <source>
        <dbReference type="ARBA" id="ARBA00023136"/>
    </source>
</evidence>
<dbReference type="GO" id="GO:0022857">
    <property type="term" value="F:transmembrane transporter activity"/>
    <property type="evidence" value="ECO:0007669"/>
    <property type="project" value="InterPro"/>
</dbReference>
<dbReference type="GO" id="GO:0016020">
    <property type="term" value="C:membrane"/>
    <property type="evidence" value="ECO:0007669"/>
    <property type="project" value="UniProtKB-SubCell"/>
</dbReference>
<proteinExistence type="predicted"/>
<dbReference type="PROSITE" id="PS50850">
    <property type="entry name" value="MFS"/>
    <property type="match status" value="1"/>
</dbReference>
<evidence type="ECO:0000313" key="6">
    <source>
        <dbReference type="Proteomes" id="UP000005239"/>
    </source>
</evidence>
<accession>A0A8R1YK55</accession>
<gene>
    <name evidence="5" type="primary">WBGene00113155</name>
</gene>
<comment type="subcellular location">
    <subcellularLocation>
        <location evidence="1">Membrane</location>
        <topology evidence="1">Multi-pass membrane protein</topology>
    </subcellularLocation>
</comment>
<evidence type="ECO:0000256" key="3">
    <source>
        <dbReference type="ARBA" id="ARBA00022989"/>
    </source>
</evidence>
<dbReference type="PANTHER" id="PTHR24064">
    <property type="entry name" value="SOLUTE CARRIER FAMILY 22 MEMBER"/>
    <property type="match status" value="1"/>
</dbReference>